<comment type="caution">
    <text evidence="2">The sequence shown here is derived from an EMBL/GenBank/DDBJ whole genome shotgun (WGS) entry which is preliminary data.</text>
</comment>
<dbReference type="Proteomes" id="UP000441102">
    <property type="component" value="Unassembled WGS sequence"/>
</dbReference>
<organism evidence="2 3">
    <name type="scientific">Brucella anthropi</name>
    <name type="common">Ochrobactrum anthropi</name>
    <dbReference type="NCBI Taxonomy" id="529"/>
    <lineage>
        <taxon>Bacteria</taxon>
        <taxon>Pseudomonadati</taxon>
        <taxon>Pseudomonadota</taxon>
        <taxon>Alphaproteobacteria</taxon>
        <taxon>Hyphomicrobiales</taxon>
        <taxon>Brucellaceae</taxon>
        <taxon>Brucella/Ochrobactrum group</taxon>
        <taxon>Brucella</taxon>
    </lineage>
</organism>
<evidence type="ECO:0000313" key="2">
    <source>
        <dbReference type="EMBL" id="KAB2801145.1"/>
    </source>
</evidence>
<name>A0A6I0DSF5_BRUAN</name>
<evidence type="ECO:0000313" key="3">
    <source>
        <dbReference type="Proteomes" id="UP000441102"/>
    </source>
</evidence>
<reference evidence="2 3" key="1">
    <citation type="submission" date="2019-09" db="EMBL/GenBank/DDBJ databases">
        <title>Taxonomic organization of the family Brucellaceae based on a phylogenomic approach.</title>
        <authorList>
            <person name="Leclercq S."/>
            <person name="Cloeckaert A."/>
            <person name="Zygmunt M.S."/>
        </authorList>
    </citation>
    <scope>NUCLEOTIDE SEQUENCE [LARGE SCALE GENOMIC DNA]</scope>
    <source>
        <strain evidence="2 3">CCUG 34461</strain>
    </source>
</reference>
<protein>
    <submittedName>
        <fullName evidence="2">Uncharacterized protein</fullName>
    </submittedName>
</protein>
<dbReference type="AlphaFoldDB" id="A0A6I0DSF5"/>
<sequence length="73" mass="8572">MFLHITPSKTASHFCWKCSVFVFSHCPTQNRFALLLEMLHYTNSARDGYSPHSEKSKTALSYQKAFQMKKRRD</sequence>
<gene>
    <name evidence="2" type="ORF">F9L06_05520</name>
</gene>
<proteinExistence type="predicted"/>
<feature type="region of interest" description="Disordered" evidence="1">
    <location>
        <begin position="46"/>
        <end position="73"/>
    </location>
</feature>
<dbReference type="EMBL" id="WBWX01000002">
    <property type="protein sequence ID" value="KAB2801145.1"/>
    <property type="molecule type" value="Genomic_DNA"/>
</dbReference>
<evidence type="ECO:0000256" key="1">
    <source>
        <dbReference type="SAM" id="MobiDB-lite"/>
    </source>
</evidence>
<accession>A0A6I0DSF5</accession>